<feature type="active site" description="Proton donor" evidence="5">
    <location>
        <position position="284"/>
    </location>
</feature>
<evidence type="ECO:0000256" key="3">
    <source>
        <dbReference type="ARBA" id="ARBA00022801"/>
    </source>
</evidence>
<dbReference type="EMBL" id="QGDI01000012">
    <property type="protein sequence ID" value="PWJ10795.1"/>
    <property type="molecule type" value="Genomic_DNA"/>
</dbReference>
<dbReference type="SUPFAM" id="SSF50370">
    <property type="entry name" value="Ricin B-like lectins"/>
    <property type="match status" value="2"/>
</dbReference>
<dbReference type="InterPro" id="IPR050727">
    <property type="entry name" value="GH43_arabinanases"/>
</dbReference>
<keyword evidence="7" id="KW-0732">Signal</keyword>
<dbReference type="InterPro" id="IPR006710">
    <property type="entry name" value="Glyco_hydro_43"/>
</dbReference>
<dbReference type="PROSITE" id="PS51766">
    <property type="entry name" value="DOCKERIN"/>
    <property type="match status" value="1"/>
</dbReference>
<reference evidence="9 10" key="1">
    <citation type="submission" date="2018-05" db="EMBL/GenBank/DDBJ databases">
        <title>The Hungate 1000. A catalogue of reference genomes from the rumen microbiome.</title>
        <authorList>
            <person name="Kelly W."/>
        </authorList>
    </citation>
    <scope>NUCLEOTIDE SEQUENCE [LARGE SCALE GENOMIC DNA]</scope>
    <source>
        <strain evidence="9 10">SAb67</strain>
    </source>
</reference>
<evidence type="ECO:0000313" key="9">
    <source>
        <dbReference type="EMBL" id="PWJ10795.1"/>
    </source>
</evidence>
<feature type="signal peptide" evidence="7">
    <location>
        <begin position="1"/>
        <end position="21"/>
    </location>
</feature>
<dbReference type="CDD" id="cd00161">
    <property type="entry name" value="beta-trefoil_Ricin-like"/>
    <property type="match status" value="1"/>
</dbReference>
<feature type="active site" description="Proton acceptor" evidence="5">
    <location>
        <position position="36"/>
    </location>
</feature>
<evidence type="ECO:0000256" key="5">
    <source>
        <dbReference type="PIRSR" id="PIRSR606710-1"/>
    </source>
</evidence>
<protein>
    <submittedName>
        <fullName evidence="9">Arabinan endo-1,5-alpha-L-arabinosidase</fullName>
    </submittedName>
</protein>
<dbReference type="GO" id="GO:0000272">
    <property type="term" value="P:polysaccharide catabolic process"/>
    <property type="evidence" value="ECO:0007669"/>
    <property type="project" value="InterPro"/>
</dbReference>
<evidence type="ECO:0000256" key="7">
    <source>
        <dbReference type="SAM" id="SignalP"/>
    </source>
</evidence>
<dbReference type="RefSeq" id="WP_109727545.1">
    <property type="nucleotide sequence ID" value="NZ_QGDI01000012.1"/>
</dbReference>
<feature type="site" description="Important for catalytic activity, responsible for pKa modulation of the active site Glu and correct orientation of both the proton donor and substrate" evidence="6">
    <location>
        <position position="219"/>
    </location>
</feature>
<organism evidence="9 10">
    <name type="scientific">Ruminococcus flavefaciens</name>
    <dbReference type="NCBI Taxonomy" id="1265"/>
    <lineage>
        <taxon>Bacteria</taxon>
        <taxon>Bacillati</taxon>
        <taxon>Bacillota</taxon>
        <taxon>Clostridia</taxon>
        <taxon>Eubacteriales</taxon>
        <taxon>Oscillospiraceae</taxon>
        <taxon>Ruminococcus</taxon>
    </lineage>
</organism>
<dbReference type="InterPro" id="IPR023296">
    <property type="entry name" value="Glyco_hydro_beta-prop_sf"/>
</dbReference>
<dbReference type="InterPro" id="IPR002105">
    <property type="entry name" value="Dockerin_1_rpt"/>
</dbReference>
<dbReference type="PANTHER" id="PTHR43301">
    <property type="entry name" value="ARABINAN ENDO-1,5-ALPHA-L-ARABINOSIDASE"/>
    <property type="match status" value="1"/>
</dbReference>
<dbReference type="Pfam" id="PF16369">
    <property type="entry name" value="GH43_C"/>
    <property type="match status" value="1"/>
</dbReference>
<comment type="caution">
    <text evidence="9">The sequence shown here is derived from an EMBL/GenBank/DDBJ whole genome shotgun (WGS) entry which is preliminary data.</text>
</comment>
<dbReference type="Gene3D" id="2.40.128.10">
    <property type="match status" value="1"/>
</dbReference>
<dbReference type="Pfam" id="PF04616">
    <property type="entry name" value="Glyco_hydro_43"/>
    <property type="match status" value="1"/>
</dbReference>
<keyword evidence="4" id="KW-0326">Glycosidase</keyword>
<comment type="pathway">
    <text evidence="1">Glycan metabolism; L-arabinan degradation.</text>
</comment>
<keyword evidence="3" id="KW-0378">Hydrolase</keyword>
<dbReference type="SUPFAM" id="SSF75005">
    <property type="entry name" value="Arabinanase/levansucrase/invertase"/>
    <property type="match status" value="1"/>
</dbReference>
<accession>A0A315XW43</accession>
<dbReference type="Gene3D" id="1.10.1330.10">
    <property type="entry name" value="Dockerin domain"/>
    <property type="match status" value="1"/>
</dbReference>
<dbReference type="AlphaFoldDB" id="A0A315XW43"/>
<dbReference type="Pfam" id="PF00404">
    <property type="entry name" value="Dockerin_1"/>
    <property type="match status" value="1"/>
</dbReference>
<dbReference type="PANTHER" id="PTHR43301:SF3">
    <property type="entry name" value="ARABINAN ENDO-1,5-ALPHA-L-ARABINOSIDASE A-RELATED"/>
    <property type="match status" value="1"/>
</dbReference>
<gene>
    <name evidence="9" type="ORF">IE37_02832</name>
</gene>
<dbReference type="InterPro" id="IPR036439">
    <property type="entry name" value="Dockerin_dom_sf"/>
</dbReference>
<evidence type="ECO:0000256" key="2">
    <source>
        <dbReference type="ARBA" id="ARBA00009865"/>
    </source>
</evidence>
<dbReference type="InterPro" id="IPR016134">
    <property type="entry name" value="Dockerin_dom"/>
</dbReference>
<dbReference type="Proteomes" id="UP000245720">
    <property type="component" value="Unassembled WGS sequence"/>
</dbReference>
<dbReference type="Pfam" id="PF14200">
    <property type="entry name" value="RicinB_lectin_2"/>
    <property type="match status" value="1"/>
</dbReference>
<dbReference type="SMART" id="SM00458">
    <property type="entry name" value="RICIN"/>
    <property type="match status" value="2"/>
</dbReference>
<proteinExistence type="inferred from homology"/>
<feature type="domain" description="Dockerin" evidence="8">
    <location>
        <begin position="856"/>
        <end position="916"/>
    </location>
</feature>
<dbReference type="Gene3D" id="2.115.10.20">
    <property type="entry name" value="Glycosyl hydrolase domain, family 43"/>
    <property type="match status" value="1"/>
</dbReference>
<evidence type="ECO:0000256" key="1">
    <source>
        <dbReference type="ARBA" id="ARBA00004834"/>
    </source>
</evidence>
<dbReference type="InterPro" id="IPR032291">
    <property type="entry name" value="Abn2_C"/>
</dbReference>
<evidence type="ECO:0000256" key="6">
    <source>
        <dbReference type="PIRSR" id="PIRSR606710-2"/>
    </source>
</evidence>
<sequence length="916" mass="100781">MKLKKLLTAALSGLMIMSAQAVIPSSAANARVSVHDPSIIKDNGTYYVFGSHIEAAKSADLMNWRRFSNGYATNNNVEFGSLSQNLKKAFAWAGEDLEDCEGGFAVWAPDVVWDADYINSDGSKGAYLMYFCTSSTYMRSVIAYAASKNIEGPYTFVDTLIYSGFTNNDAYVKSSTKNVNKKYTSTNIDELIAAGQVSFNNSWFRNNDFNNQLFPNAIDPTIYFDTDGKMYMCYGSWSGGIFTLEIDPATGQCIHPKTGQTSDGRMVDSYFGTKISGGYGKSGEGPFIEYNADTGYYYLWVTYGGLTSNGGYNMRVFRSTSPLGPFTDPAGRQAVLPTNPNLDATGLKVMGNYKFSSLDKAYMACGHNSVLRDDDGKWYLFYHARFDDGNEFHEVRVHSMYFNEKGWPVVAPFEYARDEMSATGYNTEDIVGDYEFIDHGTATDGKIINYSNIKLNSDGSISGAATGKWSQAMDTSAAEITIDGQVYNGYFLAAKDENGKKVMSFTAVGTNNHTIWGAQTKQFTGSLRSATADFTDSESQLINKAETVSGTGAEPYLSGTALLSGASYYIVNQNSGMAIDLPNGKLDEGTNIQQWERNGSWAQQWRIISVDKDYCRIVSVGDESMCMAVAENSAADGVNIELQKYSGKSNQLFRLVKSGLDYGIVSKCSEGKGGLDVYEWSKENGGNINQWNYWEGGCQLWSLLPVHPAVTDGSYTIRNVSSGLYLFNMKGKIVQFNAQGISVQPDMFGNMPFTLNDQIWTFTRLSDGTYSVKDKRGKALTSNEGQYFELTEFTGDDSQKFTVICNSDGSYSLTQGITCADLPYPTDESEKEFCVNLFTGSESQKFVLEPIVPEETTPVLGDINGDGSRNVSDLVLLQKYLLKAETVIDNDAADLNGDGVIDVFDNIRLRKLLTNN</sequence>
<evidence type="ECO:0000256" key="4">
    <source>
        <dbReference type="ARBA" id="ARBA00023295"/>
    </source>
</evidence>
<dbReference type="InterPro" id="IPR000772">
    <property type="entry name" value="Ricin_B_lectin"/>
</dbReference>
<dbReference type="CDD" id="cd14256">
    <property type="entry name" value="Dockerin_I"/>
    <property type="match status" value="1"/>
</dbReference>
<name>A0A315XW43_RUMFL</name>
<evidence type="ECO:0000259" key="8">
    <source>
        <dbReference type="PROSITE" id="PS51766"/>
    </source>
</evidence>
<dbReference type="GO" id="GO:0004553">
    <property type="term" value="F:hydrolase activity, hydrolyzing O-glycosyl compounds"/>
    <property type="evidence" value="ECO:0007669"/>
    <property type="project" value="InterPro"/>
</dbReference>
<dbReference type="OrthoDB" id="9801455at2"/>
<dbReference type="Gene3D" id="2.80.10.50">
    <property type="match status" value="3"/>
</dbReference>
<dbReference type="InterPro" id="IPR035992">
    <property type="entry name" value="Ricin_B-like_lectins"/>
</dbReference>
<dbReference type="SUPFAM" id="SSF63446">
    <property type="entry name" value="Type I dockerin domain"/>
    <property type="match status" value="1"/>
</dbReference>
<comment type="similarity">
    <text evidence="2">Belongs to the glycosyl hydrolase 43 family.</text>
</comment>
<feature type="chain" id="PRO_5039296569" evidence="7">
    <location>
        <begin position="22"/>
        <end position="916"/>
    </location>
</feature>
<dbReference type="CDD" id="cd18832">
    <property type="entry name" value="GH43_GsAbnA-like"/>
    <property type="match status" value="1"/>
</dbReference>
<evidence type="ECO:0000313" key="10">
    <source>
        <dbReference type="Proteomes" id="UP000245720"/>
    </source>
</evidence>